<comment type="caution">
    <text evidence="2">The sequence shown here is derived from an EMBL/GenBank/DDBJ whole genome shotgun (WGS) entry which is preliminary data.</text>
</comment>
<sequence length="465" mass="52023">MTGNPNTLIVLGSSPEAYFIGHGRRYSVQNMPESFTNHVKEDLSVCMTQWISMSKALDTWVSYNMATAKFHFNGNINQDIRDHLSGANGKAAAEFVSFPDCDNPALYFVKCKDAGVWNAVLDDYFVQRLRKTRTEVEGFDAGLTGMLFGKGRTYILMFPGGFLADVDDDEITSEPEEHPLYKVLVEHRDGWCIERGSTLCFYDSRYFYLKFKRPGGSEIQTYWNLPPNMNAKLAELREEAQQPEDQIALMEEERRWMQVAKMRMTTEIGANNDICLHLIGANPPSVTLPLCMQSSSTCTGCRRELRFQTIRKCTPAQQSGQCFTEHHEAPTFVASAVPPSRCRGPFPELHSRRDGPRRSSKVSAVRPGHSIPPAIESSRRNFIPSMASRPSTSTPPHPIIASSRSWYGLRRVANALLSHNASHPNVSHHARPSLPPRGGQCPSSMGGESYEDACFLHTPTAPWST</sequence>
<name>A0A8H6X937_9AGAR</name>
<feature type="region of interest" description="Disordered" evidence="1">
    <location>
        <begin position="343"/>
        <end position="398"/>
    </location>
</feature>
<evidence type="ECO:0000313" key="2">
    <source>
        <dbReference type="EMBL" id="KAF7336241.1"/>
    </source>
</evidence>
<dbReference type="OrthoDB" id="3006414at2759"/>
<feature type="region of interest" description="Disordered" evidence="1">
    <location>
        <begin position="423"/>
        <end position="447"/>
    </location>
</feature>
<dbReference type="EMBL" id="JACAZI010000023">
    <property type="protein sequence ID" value="KAF7336241.1"/>
    <property type="molecule type" value="Genomic_DNA"/>
</dbReference>
<dbReference type="Proteomes" id="UP000620124">
    <property type="component" value="Unassembled WGS sequence"/>
</dbReference>
<evidence type="ECO:0000313" key="3">
    <source>
        <dbReference type="Proteomes" id="UP000620124"/>
    </source>
</evidence>
<keyword evidence="3" id="KW-1185">Reference proteome</keyword>
<reference evidence="2" key="1">
    <citation type="submission" date="2020-05" db="EMBL/GenBank/DDBJ databases">
        <title>Mycena genomes resolve the evolution of fungal bioluminescence.</title>
        <authorList>
            <person name="Tsai I.J."/>
        </authorList>
    </citation>
    <scope>NUCLEOTIDE SEQUENCE</scope>
    <source>
        <strain evidence="2">CCC161011</strain>
    </source>
</reference>
<dbReference type="AlphaFoldDB" id="A0A8H6X937"/>
<protein>
    <submittedName>
        <fullName evidence="2">Uncharacterized protein</fullName>
    </submittedName>
</protein>
<proteinExistence type="predicted"/>
<evidence type="ECO:0000256" key="1">
    <source>
        <dbReference type="SAM" id="MobiDB-lite"/>
    </source>
</evidence>
<organism evidence="2 3">
    <name type="scientific">Mycena venus</name>
    <dbReference type="NCBI Taxonomy" id="2733690"/>
    <lineage>
        <taxon>Eukaryota</taxon>
        <taxon>Fungi</taxon>
        <taxon>Dikarya</taxon>
        <taxon>Basidiomycota</taxon>
        <taxon>Agaricomycotina</taxon>
        <taxon>Agaricomycetes</taxon>
        <taxon>Agaricomycetidae</taxon>
        <taxon>Agaricales</taxon>
        <taxon>Marasmiineae</taxon>
        <taxon>Mycenaceae</taxon>
        <taxon>Mycena</taxon>
    </lineage>
</organism>
<gene>
    <name evidence="2" type="ORF">MVEN_02172000</name>
</gene>
<accession>A0A8H6X937</accession>